<evidence type="ECO:0000313" key="2">
    <source>
        <dbReference type="Proteomes" id="UP000265882"/>
    </source>
</evidence>
<evidence type="ECO:0000313" key="1">
    <source>
        <dbReference type="EMBL" id="RJP23079.1"/>
    </source>
</evidence>
<dbReference type="InterPro" id="IPR038071">
    <property type="entry name" value="UROD/MetE-like_sf"/>
</dbReference>
<gene>
    <name evidence="1" type="ORF">C4520_06985</name>
</gene>
<accession>A0A3A4NW26</accession>
<name>A0A3A4NW26_ABYX5</name>
<dbReference type="Gene3D" id="3.20.20.210">
    <property type="match status" value="1"/>
</dbReference>
<dbReference type="EMBL" id="QZKU01000051">
    <property type="protein sequence ID" value="RJP23079.1"/>
    <property type="molecule type" value="Genomic_DNA"/>
</dbReference>
<sequence>MIAAIESVIISPQVFPETLSNDNMAPKIQFTEDDWRRLEQNWCAWWAGEIDRPMVIIDNPLSFSMPMELSQEFLLEKPVDEVLDHFQTILEFRQFYGDAWPKWWPDFGPGIMAGFLGANVHGDPEMTTVWFDSPDACPIEELQFSYNPDNIWWKRILDLTRGAIERWGSSVSVAHTDLGGNLDILASFRTTQQLLLDLYDAPEHVLRLAGQITNSWLRYYDELDAVIRTSGRGTTPWAPIWSPKRCYMLQSDFSFMISPEMFKKFILPDLNACCQHMDHAFYHLDGPGEIRHLDMLLALDNLKGIQWIPGDGAPPPEEWLPLLKRIRDAGKLCQVFVEAEGARTIVREIGGRGFAFYIMSFINSAEEANGFLALLSKEDAGRS</sequence>
<comment type="caution">
    <text evidence="1">The sequence shown here is derived from an EMBL/GenBank/DDBJ whole genome shotgun (WGS) entry which is preliminary data.</text>
</comment>
<organism evidence="1 2">
    <name type="scientific">Abyssobacteria bacterium (strain SURF_5)</name>
    <dbReference type="NCBI Taxonomy" id="2093360"/>
    <lineage>
        <taxon>Bacteria</taxon>
        <taxon>Pseudomonadati</taxon>
        <taxon>Candidatus Hydrogenedentota</taxon>
        <taxon>Candidatus Abyssobacteria</taxon>
    </lineage>
</organism>
<evidence type="ECO:0008006" key="3">
    <source>
        <dbReference type="Google" id="ProtNLM"/>
    </source>
</evidence>
<protein>
    <recommendedName>
        <fullName evidence="3">Uroporphyrinogen decarboxylase (URO-D) domain-containing protein</fullName>
    </recommendedName>
</protein>
<dbReference type="Proteomes" id="UP000265882">
    <property type="component" value="Unassembled WGS sequence"/>
</dbReference>
<proteinExistence type="predicted"/>
<dbReference type="AlphaFoldDB" id="A0A3A4NW26"/>
<reference evidence="1 2" key="1">
    <citation type="journal article" date="2017" name="ISME J.">
        <title>Energy and carbon metabolisms in a deep terrestrial subsurface fluid microbial community.</title>
        <authorList>
            <person name="Momper L."/>
            <person name="Jungbluth S.P."/>
            <person name="Lee M.D."/>
            <person name="Amend J.P."/>
        </authorList>
    </citation>
    <scope>NUCLEOTIDE SEQUENCE [LARGE SCALE GENOMIC DNA]</scope>
    <source>
        <strain evidence="1">SURF_5</strain>
    </source>
</reference>